<dbReference type="GO" id="GO:0005737">
    <property type="term" value="C:cytoplasm"/>
    <property type="evidence" value="ECO:0007669"/>
    <property type="project" value="TreeGrafter"/>
</dbReference>
<dbReference type="Pfam" id="PF14429">
    <property type="entry name" value="DOCK-C2"/>
    <property type="match status" value="1"/>
</dbReference>
<feature type="domain" description="DOCKER" evidence="4">
    <location>
        <begin position="1249"/>
        <end position="1738"/>
    </location>
</feature>
<dbReference type="InterPro" id="IPR043162">
    <property type="entry name" value="DOCK_C_lobe_C"/>
</dbReference>
<protein>
    <recommendedName>
        <fullName evidence="6">C2 domain-containing protein</fullName>
    </recommendedName>
</protein>
<proteinExistence type="inferred from homology"/>
<dbReference type="InterPro" id="IPR027007">
    <property type="entry name" value="C2_DOCK-type_domain"/>
</dbReference>
<dbReference type="InterPro" id="IPR026791">
    <property type="entry name" value="DOCK"/>
</dbReference>
<organism evidence="5">
    <name type="scientific">Aureoumbra lagunensis</name>
    <dbReference type="NCBI Taxonomy" id="44058"/>
    <lineage>
        <taxon>Eukaryota</taxon>
        <taxon>Sar</taxon>
        <taxon>Stramenopiles</taxon>
        <taxon>Ochrophyta</taxon>
        <taxon>Pelagophyceae</taxon>
        <taxon>Pelagomonadales</taxon>
        <taxon>Aureoumbra</taxon>
    </lineage>
</organism>
<comment type="similarity">
    <text evidence="1">Belongs to the DOCK family.</text>
</comment>
<evidence type="ECO:0000256" key="2">
    <source>
        <dbReference type="SAM" id="MobiDB-lite"/>
    </source>
</evidence>
<dbReference type="PROSITE" id="PS51651">
    <property type="entry name" value="DOCKER"/>
    <property type="match status" value="1"/>
</dbReference>
<dbReference type="GO" id="GO:0031267">
    <property type="term" value="F:small GTPase binding"/>
    <property type="evidence" value="ECO:0007669"/>
    <property type="project" value="TreeGrafter"/>
</dbReference>
<dbReference type="GO" id="GO:0005085">
    <property type="term" value="F:guanyl-nucleotide exchange factor activity"/>
    <property type="evidence" value="ECO:0007669"/>
    <property type="project" value="InterPro"/>
</dbReference>
<sequence>MDETDRRQLLRTRSLGTSDDDTLPPPPPPPPLEATSTPTADLFRNNKSAEEIRTPTKQSPEANKESPGLERLSQNIEAAGTGLELAVAARLDPPAPGPLDALPVQRGSIYQVAALHYCENSKAQELRDELFVTIESANFSQDSKVAPRSVEVRARLLHSETGLEVPGLCRGLAPTSCLRKKNATYRSSTHYHANRPTWEETFRIDLPHDEDLGKYHLHLQFCHCRNEAKRTPRSVFAFTFLPLSLVEASRHTVEGISLENAARNAVKTLSPHRDRARQLIAMLPIPDGEHRLNCYKPEITPKVKKSSSLEEELYYDDDEDDAMLATKRTSLGDSTPTNTLGSNCSLEKDRKEVVVPTYLTGSAQARGRRVSAAGALQALGGALRGGPPEDKFRLSEKEFFIVHTRLISEKRAPAHAPELHAILRWRELEPGIRTISALKQVMTINPEHWPARFYFSGILRSLLGIFAANRAPGEADAAFATLVSTLRSIASAGAGCRATLRRALASEADAVLPRIRDAENMAQWRRAVLAKKKAMGMNDTSKDEEEESLTANSLVESDTWVPSFGGPAQFSVVPQRELDETPSQAEESWKLFLAQSAALEKERQLFCNNDGEEDDDEYSPPPHPSSGVVAPASPPAAAPAIPSPPQGDIKRSTTVHASLLISLTTSLLSSEDACGAMDSVVTLACANFARAGGVFIEERESKGEISTLRLLDDLFECVAKILNTTSATAALGGTSSQLVTLCVASLIGTFEALQACFPLNVVAERYSRLVRLLRGETIIEQTAELGLLRALARAPVLRASTDAAARGQLVQAIAYRATQLISQSDLIQGLAAQVLGELVAAAYAARDIDIANTVASHHVAACLEAATLAAKKMYQQLAVDAKHKRSSTFEKRNSFLSEEALVGEVTTAAKKFSTPRRALTKQRSSLRPKRRSRSKEIVTRAVVSTKTNAVKVPRYWQSSFDATHPESVEIEVNREDVVRDALLDMTATCLSLVEVQQDLVAPVTVLRSFRWLAAATPIDANRWPLLAAKSWFAFLAAMDRVGSATQDTNFFELGLILLETPETDLDATSDERLDYLFRIGGEPLADIRASIVLRLHNAWAQLAAEARLALCGAVLPRAARLLAASSRAVAKLAATLLSDIAVAERQVLGHLRSFERHLLEVVDDAFRENIEMTNTRAVIGALENTLPKALTESCLQDTAWQPTLSRLTELRTELAVLIRPDAGELERAAAYGRVVADNGPLLRPDDMGQKTASWVRRAARRLTELAALMADTGGHVEAGLCLLRAAVHYKSCVIEDGALREIEDDIAQVAVPADDITSPLLDAALESNFGIAAARCARLRRAAGYHFAKATPPAWELAIACSEGTIDELRHCDAGGIGEEHATTKHSLRSALASELRLASQYYAALDTEPKRRGCAVFRCRFDHSPHIPLRLRGCEFAYRGEANDQLVDFVARLRSDVHADLELLGSATDMAVMIQEESQNYDIFINERPQVQASLLSAPEQEEAEQVNTLLASLLEETPPAATWPPLLNDSFRIAEADAPWKPQRVWAHEWPVPRIGSSSDSALELWVDRRFVVLDEPLAAVTRWLPIVASKTVRLNPMELAIRQLRHKNIELTRILAELDQVPPASALQRHSMAINGVVDAAVNGGLKNWAPLLTGQFVETHQDIQKDLDEHPDTKATVPADFEKAIRDHLHLVSDCVAKHTLKCPPSMRPLADHIEQVSWPKLRAELTTLLDQAAARRASTLLSNSK</sequence>
<evidence type="ECO:0000259" key="4">
    <source>
        <dbReference type="PROSITE" id="PS51651"/>
    </source>
</evidence>
<gene>
    <name evidence="5" type="ORF">ALAG00032_LOCUS3106</name>
</gene>
<evidence type="ECO:0008006" key="6">
    <source>
        <dbReference type="Google" id="ProtNLM"/>
    </source>
</evidence>
<dbReference type="GO" id="GO:0007264">
    <property type="term" value="P:small GTPase-mediated signal transduction"/>
    <property type="evidence" value="ECO:0007669"/>
    <property type="project" value="InterPro"/>
</dbReference>
<dbReference type="Gene3D" id="1.20.58.740">
    <property type="match status" value="1"/>
</dbReference>
<feature type="domain" description="C2 DOCK-type" evidence="3">
    <location>
        <begin position="127"/>
        <end position="338"/>
    </location>
</feature>
<feature type="region of interest" description="Disordered" evidence="2">
    <location>
        <begin position="1"/>
        <end position="71"/>
    </location>
</feature>
<feature type="region of interest" description="Disordered" evidence="2">
    <location>
        <begin position="533"/>
        <end position="552"/>
    </location>
</feature>
<dbReference type="PANTHER" id="PTHR45653:SF10">
    <property type="entry name" value="MYOBLAST CITY, ISOFORM B"/>
    <property type="match status" value="1"/>
</dbReference>
<evidence type="ECO:0000313" key="5">
    <source>
        <dbReference type="EMBL" id="CAE0362365.1"/>
    </source>
</evidence>
<dbReference type="InterPro" id="IPR027357">
    <property type="entry name" value="DOCKER_dom"/>
</dbReference>
<dbReference type="EMBL" id="HBIJ01004397">
    <property type="protein sequence ID" value="CAE0362365.1"/>
    <property type="molecule type" value="Transcribed_RNA"/>
</dbReference>
<dbReference type="PROSITE" id="PS51650">
    <property type="entry name" value="C2_DOCK"/>
    <property type="match status" value="1"/>
</dbReference>
<dbReference type="PANTHER" id="PTHR45653">
    <property type="entry name" value="DEDICATOR OF CYTOKINESIS"/>
    <property type="match status" value="1"/>
</dbReference>
<evidence type="ECO:0000259" key="3">
    <source>
        <dbReference type="PROSITE" id="PS51650"/>
    </source>
</evidence>
<accession>A0A7S3JTJ5</accession>
<feature type="region of interest" description="Disordered" evidence="2">
    <location>
        <begin position="609"/>
        <end position="649"/>
    </location>
</feature>
<feature type="compositionally biased region" description="Pro residues" evidence="2">
    <location>
        <begin position="632"/>
        <end position="645"/>
    </location>
</feature>
<feature type="compositionally biased region" description="Pro residues" evidence="2">
    <location>
        <begin position="23"/>
        <end position="32"/>
    </location>
</feature>
<reference evidence="5" key="1">
    <citation type="submission" date="2021-01" db="EMBL/GenBank/DDBJ databases">
        <authorList>
            <person name="Corre E."/>
            <person name="Pelletier E."/>
            <person name="Niang G."/>
            <person name="Scheremetjew M."/>
            <person name="Finn R."/>
            <person name="Kale V."/>
            <person name="Holt S."/>
            <person name="Cochrane G."/>
            <person name="Meng A."/>
            <person name="Brown T."/>
            <person name="Cohen L."/>
        </authorList>
    </citation>
    <scope>NUCLEOTIDE SEQUENCE</scope>
    <source>
        <strain evidence="5">CCMP1510</strain>
    </source>
</reference>
<dbReference type="Gene3D" id="2.60.40.150">
    <property type="entry name" value="C2 domain"/>
    <property type="match status" value="1"/>
</dbReference>
<dbReference type="GO" id="GO:0005886">
    <property type="term" value="C:plasma membrane"/>
    <property type="evidence" value="ECO:0007669"/>
    <property type="project" value="TreeGrafter"/>
</dbReference>
<dbReference type="SUPFAM" id="SSF49562">
    <property type="entry name" value="C2 domain (Calcium/lipid-binding domain, CaLB)"/>
    <property type="match status" value="1"/>
</dbReference>
<evidence type="ECO:0000256" key="1">
    <source>
        <dbReference type="PROSITE-ProRule" id="PRU00983"/>
    </source>
</evidence>
<name>A0A7S3JTJ5_9STRA</name>
<dbReference type="InterPro" id="IPR035892">
    <property type="entry name" value="C2_domain_sf"/>
</dbReference>